<keyword evidence="3 6" id="KW-0805">Transcription regulation</keyword>
<protein>
    <recommendedName>
        <fullName evidence="6">Probable transcriptional regulatory protein ENV54_09770</fullName>
    </recommendedName>
</protein>
<name>A0A7C4EUV8_9BACT</name>
<dbReference type="GO" id="GO:0003677">
    <property type="term" value="F:DNA binding"/>
    <property type="evidence" value="ECO:0007669"/>
    <property type="project" value="UniProtKB-UniRule"/>
</dbReference>
<dbReference type="NCBIfam" id="NF001030">
    <property type="entry name" value="PRK00110.1"/>
    <property type="match status" value="1"/>
</dbReference>
<dbReference type="GO" id="GO:0005829">
    <property type="term" value="C:cytosol"/>
    <property type="evidence" value="ECO:0007669"/>
    <property type="project" value="TreeGrafter"/>
</dbReference>
<sequence>MSGHNKWSTIKHKKGAADAKRGKIFSKLIKEITIAARVGGGDPDGNPRLRTAINAARAANMPKDNIDRAIKRGTGEIAGAAYEEVTYEGYGPGGVAVLVDALTDNKNRTVAEIRHIFEKYGGNLGESGCVAWIFQKKGMVVVPGAGLQEDEVMELALEAGAQDVKHEDDSYEITADPADFEAVKKAVDDRGWKTEMAEITMAPQNTVKLEGKKAEQMLKMMDALDDHDDVQRVFANFDIADEEMMKISA</sequence>
<dbReference type="HAMAP" id="MF_00693">
    <property type="entry name" value="Transcrip_reg_TACO1"/>
    <property type="match status" value="1"/>
</dbReference>
<evidence type="ECO:0000256" key="3">
    <source>
        <dbReference type="ARBA" id="ARBA00023015"/>
    </source>
</evidence>
<dbReference type="Gene3D" id="1.10.10.200">
    <property type="match status" value="1"/>
</dbReference>
<dbReference type="SUPFAM" id="SSF75625">
    <property type="entry name" value="YebC-like"/>
    <property type="match status" value="1"/>
</dbReference>
<dbReference type="InterPro" id="IPR002876">
    <property type="entry name" value="Transcrip_reg_TACO1-like"/>
</dbReference>
<evidence type="ECO:0000256" key="2">
    <source>
        <dbReference type="ARBA" id="ARBA00022490"/>
    </source>
</evidence>
<accession>A0A7C4EUV8</accession>
<organism evidence="9">
    <name type="scientific">Desulfomonile tiedjei</name>
    <dbReference type="NCBI Taxonomy" id="2358"/>
    <lineage>
        <taxon>Bacteria</taxon>
        <taxon>Pseudomonadati</taxon>
        <taxon>Thermodesulfobacteriota</taxon>
        <taxon>Desulfomonilia</taxon>
        <taxon>Desulfomonilales</taxon>
        <taxon>Desulfomonilaceae</taxon>
        <taxon>Desulfomonile</taxon>
    </lineage>
</organism>
<evidence type="ECO:0000256" key="1">
    <source>
        <dbReference type="ARBA" id="ARBA00008724"/>
    </source>
</evidence>
<comment type="caution">
    <text evidence="9">The sequence shown here is derived from an EMBL/GenBank/DDBJ whole genome shotgun (WGS) entry which is preliminary data.</text>
</comment>
<dbReference type="InterPro" id="IPR029072">
    <property type="entry name" value="YebC-like"/>
</dbReference>
<dbReference type="InterPro" id="IPR048300">
    <property type="entry name" value="TACO1_YebC-like_2nd/3rd_dom"/>
</dbReference>
<evidence type="ECO:0000313" key="9">
    <source>
        <dbReference type="EMBL" id="HGH61572.1"/>
    </source>
</evidence>
<dbReference type="PANTHER" id="PTHR12532:SF6">
    <property type="entry name" value="TRANSCRIPTIONAL REGULATORY PROTEIN YEBC-RELATED"/>
    <property type="match status" value="1"/>
</dbReference>
<evidence type="ECO:0000259" key="7">
    <source>
        <dbReference type="Pfam" id="PF01709"/>
    </source>
</evidence>
<evidence type="ECO:0000259" key="8">
    <source>
        <dbReference type="Pfam" id="PF20772"/>
    </source>
</evidence>
<proteinExistence type="inferred from homology"/>
<dbReference type="PANTHER" id="PTHR12532">
    <property type="entry name" value="TRANSLATIONAL ACTIVATOR OF CYTOCHROME C OXIDASE 1"/>
    <property type="match status" value="1"/>
</dbReference>
<evidence type="ECO:0000256" key="4">
    <source>
        <dbReference type="ARBA" id="ARBA00023125"/>
    </source>
</evidence>
<evidence type="ECO:0000256" key="5">
    <source>
        <dbReference type="ARBA" id="ARBA00023163"/>
    </source>
</evidence>
<dbReference type="EMBL" id="DTGT01000311">
    <property type="protein sequence ID" value="HGH61572.1"/>
    <property type="molecule type" value="Genomic_DNA"/>
</dbReference>
<comment type="similarity">
    <text evidence="1 6">Belongs to the TACO1 family.</text>
</comment>
<keyword evidence="2 6" id="KW-0963">Cytoplasm</keyword>
<dbReference type="NCBIfam" id="TIGR01033">
    <property type="entry name" value="YebC/PmpR family DNA-binding transcriptional regulator"/>
    <property type="match status" value="1"/>
</dbReference>
<dbReference type="FunFam" id="1.10.10.200:FF:000002">
    <property type="entry name" value="Probable transcriptional regulatory protein CLM62_37755"/>
    <property type="match status" value="1"/>
</dbReference>
<gene>
    <name evidence="9" type="ORF">ENV54_09770</name>
</gene>
<dbReference type="FunFam" id="3.30.70.980:FF:000002">
    <property type="entry name" value="Probable transcriptional regulatory protein YebC"/>
    <property type="match status" value="1"/>
</dbReference>
<dbReference type="Gene3D" id="3.30.70.980">
    <property type="match status" value="2"/>
</dbReference>
<dbReference type="InterPro" id="IPR017856">
    <property type="entry name" value="Integrase-like_N"/>
</dbReference>
<feature type="domain" description="TACO1/YebC-like N-terminal" evidence="8">
    <location>
        <begin position="5"/>
        <end position="76"/>
    </location>
</feature>
<dbReference type="AlphaFoldDB" id="A0A7C4EUV8"/>
<reference evidence="9" key="1">
    <citation type="journal article" date="2020" name="mSystems">
        <title>Genome- and Community-Level Interaction Insights into Carbon Utilization and Element Cycling Functions of Hydrothermarchaeota in Hydrothermal Sediment.</title>
        <authorList>
            <person name="Zhou Z."/>
            <person name="Liu Y."/>
            <person name="Xu W."/>
            <person name="Pan J."/>
            <person name="Luo Z.H."/>
            <person name="Li M."/>
        </authorList>
    </citation>
    <scope>NUCLEOTIDE SEQUENCE [LARGE SCALE GENOMIC DNA]</scope>
    <source>
        <strain evidence="9">SpSt-769</strain>
    </source>
</reference>
<dbReference type="Pfam" id="PF01709">
    <property type="entry name" value="Transcrip_reg"/>
    <property type="match status" value="1"/>
</dbReference>
<comment type="subcellular location">
    <subcellularLocation>
        <location evidence="6">Cytoplasm</location>
    </subcellularLocation>
</comment>
<dbReference type="InterPro" id="IPR049083">
    <property type="entry name" value="TACO1_YebC_N"/>
</dbReference>
<dbReference type="GO" id="GO:0006355">
    <property type="term" value="P:regulation of DNA-templated transcription"/>
    <property type="evidence" value="ECO:0007669"/>
    <property type="project" value="UniProtKB-UniRule"/>
</dbReference>
<feature type="domain" description="TACO1/YebC-like second and third" evidence="7">
    <location>
        <begin position="82"/>
        <end position="237"/>
    </location>
</feature>
<keyword evidence="4 6" id="KW-0238">DNA-binding</keyword>
<dbReference type="InterPro" id="IPR026564">
    <property type="entry name" value="Transcrip_reg_TACO1-like_dom3"/>
</dbReference>
<evidence type="ECO:0000256" key="6">
    <source>
        <dbReference type="HAMAP-Rule" id="MF_00693"/>
    </source>
</evidence>
<keyword evidence="5 6" id="KW-0804">Transcription</keyword>
<dbReference type="NCBIfam" id="NF009044">
    <property type="entry name" value="PRK12378.1"/>
    <property type="match status" value="1"/>
</dbReference>
<dbReference type="Pfam" id="PF20772">
    <property type="entry name" value="TACO1_YebC_N"/>
    <property type="match status" value="1"/>
</dbReference>